<evidence type="ECO:0000313" key="1">
    <source>
        <dbReference type="EMBL" id="ROL55352.1"/>
    </source>
</evidence>
<sequence>MAPLFEACRLASLLAFVISVFLSVSNWYSPLVYDRQLLLDIHDSFVTTYNSELGSSVAGSQLCFPNLALDIPEYLRRWPHDVSGKKRRRRRGKRRGVVVKLKMELHTGHVSISVMQNPGSGRCADWCWLDPLVRWLQPILPDSPSIFQDSPPTISCHLPICVHHGGATLQKLHTLNKASTSVISAPPSRMALINARSLMNKTYRQSLPATEREAVSSGTRTLQPLSWFANACRTLPAVSPWVCRGHSLIYCLSHITLLVGDLQVLSINPVCLEFGQDDCG</sequence>
<reference evidence="1 2" key="1">
    <citation type="submission" date="2018-10" db="EMBL/GenBank/DDBJ databases">
        <title>Genome assembly for a Yunnan-Guizhou Plateau 3E fish, Anabarilius grahami (Regan), and its evolutionary and genetic applications.</title>
        <authorList>
            <person name="Jiang W."/>
        </authorList>
    </citation>
    <scope>NUCLEOTIDE SEQUENCE [LARGE SCALE GENOMIC DNA]</scope>
    <source>
        <strain evidence="1">AG-KIZ</strain>
        <tissue evidence="1">Muscle</tissue>
    </source>
</reference>
<organism evidence="1 2">
    <name type="scientific">Anabarilius grahami</name>
    <name type="common">Kanglang fish</name>
    <name type="synonym">Barilius grahami</name>
    <dbReference type="NCBI Taxonomy" id="495550"/>
    <lineage>
        <taxon>Eukaryota</taxon>
        <taxon>Metazoa</taxon>
        <taxon>Chordata</taxon>
        <taxon>Craniata</taxon>
        <taxon>Vertebrata</taxon>
        <taxon>Euteleostomi</taxon>
        <taxon>Actinopterygii</taxon>
        <taxon>Neopterygii</taxon>
        <taxon>Teleostei</taxon>
        <taxon>Ostariophysi</taxon>
        <taxon>Cypriniformes</taxon>
        <taxon>Xenocyprididae</taxon>
        <taxon>Xenocypridinae</taxon>
        <taxon>Xenocypridinae incertae sedis</taxon>
        <taxon>Anabarilius</taxon>
    </lineage>
</organism>
<evidence type="ECO:0000313" key="2">
    <source>
        <dbReference type="Proteomes" id="UP000281406"/>
    </source>
</evidence>
<comment type="caution">
    <text evidence="1">The sequence shown here is derived from an EMBL/GenBank/DDBJ whole genome shotgun (WGS) entry which is preliminary data.</text>
</comment>
<accession>A0A3N0ZAL6</accession>
<keyword evidence="2" id="KW-1185">Reference proteome</keyword>
<name>A0A3N0ZAL6_ANAGA</name>
<gene>
    <name evidence="1" type="ORF">DPX16_4820</name>
</gene>
<dbReference type="AlphaFoldDB" id="A0A3N0ZAL6"/>
<protein>
    <submittedName>
        <fullName evidence="1">Uncharacterized protein</fullName>
    </submittedName>
</protein>
<dbReference type="EMBL" id="RJVU01000976">
    <property type="protein sequence ID" value="ROL55352.1"/>
    <property type="molecule type" value="Genomic_DNA"/>
</dbReference>
<dbReference type="Proteomes" id="UP000281406">
    <property type="component" value="Unassembled WGS sequence"/>
</dbReference>
<proteinExistence type="predicted"/>